<dbReference type="Pfam" id="PF09954">
    <property type="entry name" value="DUF2188"/>
    <property type="match status" value="1"/>
</dbReference>
<dbReference type="AlphaFoldDB" id="A0A2T4PVD4"/>
<dbReference type="OrthoDB" id="8858565at2"/>
<evidence type="ECO:0000313" key="3">
    <source>
        <dbReference type="Proteomes" id="UP000241209"/>
    </source>
</evidence>
<proteinExistence type="predicted"/>
<dbReference type="Proteomes" id="UP000241209">
    <property type="component" value="Unassembled WGS sequence"/>
</dbReference>
<gene>
    <name evidence="2" type="ORF">BU072_03080</name>
</gene>
<feature type="compositionally biased region" description="Basic and acidic residues" evidence="1">
    <location>
        <begin position="108"/>
        <end position="117"/>
    </location>
</feature>
<dbReference type="EMBL" id="PZFK01000005">
    <property type="protein sequence ID" value="PTI30406.1"/>
    <property type="molecule type" value="Genomic_DNA"/>
</dbReference>
<feature type="region of interest" description="Disordered" evidence="1">
    <location>
        <begin position="101"/>
        <end position="138"/>
    </location>
</feature>
<feature type="compositionally biased region" description="Basic and acidic residues" evidence="1">
    <location>
        <begin position="126"/>
        <end position="138"/>
    </location>
</feature>
<dbReference type="GeneID" id="64117926"/>
<evidence type="ECO:0000313" key="2">
    <source>
        <dbReference type="EMBL" id="PTI30406.1"/>
    </source>
</evidence>
<organism evidence="2 3">
    <name type="scientific">Mammaliicoccus vitulinus</name>
    <dbReference type="NCBI Taxonomy" id="71237"/>
    <lineage>
        <taxon>Bacteria</taxon>
        <taxon>Bacillati</taxon>
        <taxon>Bacillota</taxon>
        <taxon>Bacilli</taxon>
        <taxon>Bacillales</taxon>
        <taxon>Staphylococcaceae</taxon>
        <taxon>Mammaliicoccus</taxon>
    </lineage>
</organism>
<dbReference type="InterPro" id="IPR018691">
    <property type="entry name" value="DUF2188"/>
</dbReference>
<evidence type="ECO:0000256" key="1">
    <source>
        <dbReference type="SAM" id="MobiDB-lite"/>
    </source>
</evidence>
<dbReference type="RefSeq" id="WP_016911922.1">
    <property type="nucleotide sequence ID" value="NZ_BMDF01000008.1"/>
</dbReference>
<sequence>MPWTMDDYPQSWKNFDELKRKKAIDIGNAMLKDGYKEQDTIPIATKQAEEWYKDASKEDLNKLKNKKITQHDEDRSANPKLNEKDVHVYFEDDEWKIKTDGAKQASETFDKKEDAMKRARNITSNRDTEIIEHKKNEN</sequence>
<dbReference type="STRING" id="1167632.GCA_000286335_01236"/>
<name>A0A2T4PVD4_9STAP</name>
<accession>A0A2T4PVD4</accession>
<comment type="caution">
    <text evidence="2">The sequence shown here is derived from an EMBL/GenBank/DDBJ whole genome shotgun (WGS) entry which is preliminary data.</text>
</comment>
<reference evidence="2 3" key="1">
    <citation type="journal article" date="2016" name="Front. Microbiol.">
        <title>Comprehensive Phylogenetic Analysis of Bovine Non-aureus Staphylococci Species Based on Whole-Genome Sequencing.</title>
        <authorList>
            <person name="Naushad S."/>
            <person name="Barkema H.W."/>
            <person name="Luby C."/>
            <person name="Condas L.A."/>
            <person name="Nobrega D.B."/>
            <person name="Carson D.A."/>
            <person name="De Buck J."/>
        </authorList>
    </citation>
    <scope>NUCLEOTIDE SEQUENCE [LARGE SCALE GENOMIC DNA]</scope>
    <source>
        <strain evidence="2 3">SNUC 2204</strain>
    </source>
</reference>
<protein>
    <submittedName>
        <fullName evidence="2">DUF2188 domain-containing protein</fullName>
    </submittedName>
</protein>